<name>A0A9P6RDA9_9FUNG</name>
<proteinExistence type="predicted"/>
<dbReference type="PANTHER" id="PTHR12959">
    <property type="entry name" value="GPI TRANSAMIDASE COMPONENT PIG-T-RELATED"/>
    <property type="match status" value="1"/>
</dbReference>
<dbReference type="Proteomes" id="UP000823405">
    <property type="component" value="Unassembled WGS sequence"/>
</dbReference>
<evidence type="ECO:0000256" key="2">
    <source>
        <dbReference type="SAM" id="SignalP"/>
    </source>
</evidence>
<evidence type="ECO:0008006" key="5">
    <source>
        <dbReference type="Google" id="ProtNLM"/>
    </source>
</evidence>
<keyword evidence="4" id="KW-1185">Reference proteome</keyword>
<keyword evidence="2" id="KW-0732">Signal</keyword>
<dbReference type="PANTHER" id="PTHR12959:SF11">
    <property type="entry name" value="GPI TRANSAMIDASE COMPONENT PIG-T"/>
    <property type="match status" value="1"/>
</dbReference>
<comment type="caution">
    <text evidence="3">The sequence shown here is derived from an EMBL/GenBank/DDBJ whole genome shotgun (WGS) entry which is preliminary data.</text>
</comment>
<feature type="transmembrane region" description="Helical" evidence="1">
    <location>
        <begin position="575"/>
        <end position="596"/>
    </location>
</feature>
<evidence type="ECO:0000313" key="4">
    <source>
        <dbReference type="Proteomes" id="UP000823405"/>
    </source>
</evidence>
<gene>
    <name evidence="3" type="ORF">BGZ97_005043</name>
</gene>
<keyword evidence="1" id="KW-1133">Transmembrane helix</keyword>
<sequence>MHASSPCLLLLSGAVLALSVAASATSDTIPVLKAPEAFHEQLILKPLNDGGVYSHFQFTTHIGTMMDDDHFDGAASNLFKHYNLFPRSIGQILHSFEVEELHLTFTQGRWQYSDWGYPLAPSAGTGVELWAWLNDDKRQTDEHWKGLTNTLSGLFCASLNFIDNTITTEPKLSFRNEGLYNTHSVPHTSYNSNSNSTIPRKLRYGSLPHENVCTENLTPWIKLLPCKSKAGIASLLKSHKLFDTRFYSMAVHVRSVCEDESCRVKSLELVQTITAVFDVARNDHSFDWSLSGLFEREITQSCPLASTSKVIVNLPQTTEIENQYSLTPHPVPGAIQTEGSGDNKQEIAVYDLKKIFAETTTPFQLSLHWDGSRPKSVRAITPGIVAHRYFTGFGQERGGLAIEIRNNNSQDIEAIFLDTLPWYLKLYLHTFSIQLNGKTLDNQRDLVQKMLYQPAVDRSRPAVLEMALRLPANSLVKFTVSFDKVFLKYTEHRPDANRGFDVGYAVITAQLPREQGQIGYGGLDHMRIFQEREAGLVQGRHGSGGVSDREKEDKIRVYTDTLLVSLPTPDFSMPYNVITMTCTVISLFFGSVFNLMMRNFEVVKPPASSKKNGKGKGKKAE</sequence>
<reference evidence="3" key="1">
    <citation type="journal article" date="2020" name="Fungal Divers.">
        <title>Resolving the Mortierellaceae phylogeny through synthesis of multi-gene phylogenetics and phylogenomics.</title>
        <authorList>
            <person name="Vandepol N."/>
            <person name="Liber J."/>
            <person name="Desiro A."/>
            <person name="Na H."/>
            <person name="Kennedy M."/>
            <person name="Barry K."/>
            <person name="Grigoriev I.V."/>
            <person name="Miller A.N."/>
            <person name="O'Donnell K."/>
            <person name="Stajich J.E."/>
            <person name="Bonito G."/>
        </authorList>
    </citation>
    <scope>NUCLEOTIDE SEQUENCE</scope>
    <source>
        <strain evidence="3">NVP60</strain>
    </source>
</reference>
<feature type="chain" id="PRO_5040442637" description="GPI transamidase component PIG-T" evidence="2">
    <location>
        <begin position="18"/>
        <end position="621"/>
    </location>
</feature>
<keyword evidence="1" id="KW-0812">Transmembrane</keyword>
<evidence type="ECO:0000256" key="1">
    <source>
        <dbReference type="SAM" id="Phobius"/>
    </source>
</evidence>
<protein>
    <recommendedName>
        <fullName evidence="5">GPI transamidase component PIG-T</fullName>
    </recommendedName>
</protein>
<dbReference type="AlphaFoldDB" id="A0A9P6RDA9"/>
<feature type="signal peptide" evidence="2">
    <location>
        <begin position="1"/>
        <end position="17"/>
    </location>
</feature>
<dbReference type="EMBL" id="JAAAIN010000231">
    <property type="protein sequence ID" value="KAG0317665.1"/>
    <property type="molecule type" value="Genomic_DNA"/>
</dbReference>
<dbReference type="OrthoDB" id="331263at2759"/>
<dbReference type="InterPro" id="IPR007245">
    <property type="entry name" value="PIG-T"/>
</dbReference>
<dbReference type="Pfam" id="PF04113">
    <property type="entry name" value="Gpi16"/>
    <property type="match status" value="2"/>
</dbReference>
<dbReference type="GO" id="GO:0042765">
    <property type="term" value="C:GPI-anchor transamidase complex"/>
    <property type="evidence" value="ECO:0007669"/>
    <property type="project" value="InterPro"/>
</dbReference>
<accession>A0A9P6RDA9</accession>
<evidence type="ECO:0000313" key="3">
    <source>
        <dbReference type="EMBL" id="KAG0317665.1"/>
    </source>
</evidence>
<keyword evidence="1" id="KW-0472">Membrane</keyword>
<dbReference type="GO" id="GO:0016255">
    <property type="term" value="P:attachment of GPI anchor to protein"/>
    <property type="evidence" value="ECO:0007669"/>
    <property type="project" value="InterPro"/>
</dbReference>
<organism evidence="3 4">
    <name type="scientific">Linnemannia gamsii</name>
    <dbReference type="NCBI Taxonomy" id="64522"/>
    <lineage>
        <taxon>Eukaryota</taxon>
        <taxon>Fungi</taxon>
        <taxon>Fungi incertae sedis</taxon>
        <taxon>Mucoromycota</taxon>
        <taxon>Mortierellomycotina</taxon>
        <taxon>Mortierellomycetes</taxon>
        <taxon>Mortierellales</taxon>
        <taxon>Mortierellaceae</taxon>
        <taxon>Linnemannia</taxon>
    </lineage>
</organism>